<keyword evidence="3" id="KW-0862">Zinc</keyword>
<comment type="caution">
    <text evidence="7">The sequence shown here is derived from an EMBL/GenBank/DDBJ whole genome shotgun (WGS) entry which is preliminary data.</text>
</comment>
<feature type="compositionally biased region" description="Low complexity" evidence="5">
    <location>
        <begin position="56"/>
        <end position="67"/>
    </location>
</feature>
<reference evidence="7" key="1">
    <citation type="journal article" date="2023" name="Mol. Phylogenet. Evol.">
        <title>Genome-scale phylogeny and comparative genomics of the fungal order Sordariales.</title>
        <authorList>
            <person name="Hensen N."/>
            <person name="Bonometti L."/>
            <person name="Westerberg I."/>
            <person name="Brannstrom I.O."/>
            <person name="Guillou S."/>
            <person name="Cros-Aarteil S."/>
            <person name="Calhoun S."/>
            <person name="Haridas S."/>
            <person name="Kuo A."/>
            <person name="Mondo S."/>
            <person name="Pangilinan J."/>
            <person name="Riley R."/>
            <person name="LaButti K."/>
            <person name="Andreopoulos B."/>
            <person name="Lipzen A."/>
            <person name="Chen C."/>
            <person name="Yan M."/>
            <person name="Daum C."/>
            <person name="Ng V."/>
            <person name="Clum A."/>
            <person name="Steindorff A."/>
            <person name="Ohm R.A."/>
            <person name="Martin F."/>
            <person name="Silar P."/>
            <person name="Natvig D.O."/>
            <person name="Lalanne C."/>
            <person name="Gautier V."/>
            <person name="Ament-Velasquez S.L."/>
            <person name="Kruys A."/>
            <person name="Hutchinson M.I."/>
            <person name="Powell A.J."/>
            <person name="Barry K."/>
            <person name="Miller A.N."/>
            <person name="Grigoriev I.V."/>
            <person name="Debuchy R."/>
            <person name="Gladieux P."/>
            <person name="Hiltunen Thoren M."/>
            <person name="Johannesson H."/>
        </authorList>
    </citation>
    <scope>NUCLEOTIDE SEQUENCE</scope>
    <source>
        <strain evidence="7">SMH4131-1</strain>
    </source>
</reference>
<keyword evidence="1" id="KW-0479">Metal-binding</keyword>
<evidence type="ECO:0000256" key="1">
    <source>
        <dbReference type="ARBA" id="ARBA00022723"/>
    </source>
</evidence>
<sequence length="451" mass="50845">MESDREIQAWIDAQEAYSPRDNDSPPSSIISCFSDADTAVDSSLADLNNPDPSSSPATANTTNRPPTVEQPPTTKVCASCGKTNFWELKCSKCRDIGYCSMACRDRDRDMIHDLLCGSFQHDLDQKRRNFRPDFRRVILFPQDSDTPRIVWLQKRHQLGLSRFEDSYNYSPYFKTYEATRCRKTPSTDDRNSDVCTQELALISSRDNRPYRTNMCIQNLGIRGLYHGVRGPIFAVGSQGDVTARDFRCIVDHIQSDSCNVALMDPGRYFGPTVQGVKINSLETRRGNGEPRLPEMEPVSLTLEMLANPLMEGRDSPVKLLEGSVFPLTIRNLRDFRSGVYVSFNRCAFVPAVSHALEAKDGRLLLSDIEGMAGELGPNFHTCILMREDQQPLYLYQVVELNELVLKHAREAGVQEGVVTLSDLKERLWPALHGLGRKCQLVTRPAEAEKEE</sequence>
<evidence type="ECO:0000313" key="8">
    <source>
        <dbReference type="Proteomes" id="UP001286456"/>
    </source>
</evidence>
<dbReference type="Proteomes" id="UP001286456">
    <property type="component" value="Unassembled WGS sequence"/>
</dbReference>
<keyword evidence="2 4" id="KW-0863">Zinc-finger</keyword>
<dbReference type="SUPFAM" id="SSF144232">
    <property type="entry name" value="HIT/MYND zinc finger-like"/>
    <property type="match status" value="1"/>
</dbReference>
<dbReference type="PROSITE" id="PS50865">
    <property type="entry name" value="ZF_MYND_2"/>
    <property type="match status" value="1"/>
</dbReference>
<evidence type="ECO:0000256" key="2">
    <source>
        <dbReference type="ARBA" id="ARBA00022771"/>
    </source>
</evidence>
<dbReference type="InterPro" id="IPR002893">
    <property type="entry name" value="Znf_MYND"/>
</dbReference>
<reference evidence="7" key="2">
    <citation type="submission" date="2023-06" db="EMBL/GenBank/DDBJ databases">
        <authorList>
            <consortium name="Lawrence Berkeley National Laboratory"/>
            <person name="Haridas S."/>
            <person name="Hensen N."/>
            <person name="Bonometti L."/>
            <person name="Westerberg I."/>
            <person name="Brannstrom I.O."/>
            <person name="Guillou S."/>
            <person name="Cros-Aarteil S."/>
            <person name="Calhoun S."/>
            <person name="Kuo A."/>
            <person name="Mondo S."/>
            <person name="Pangilinan J."/>
            <person name="Riley R."/>
            <person name="Labutti K."/>
            <person name="Andreopoulos B."/>
            <person name="Lipzen A."/>
            <person name="Chen C."/>
            <person name="Yanf M."/>
            <person name="Daum C."/>
            <person name="Ng V."/>
            <person name="Clum A."/>
            <person name="Steindorff A."/>
            <person name="Ohm R."/>
            <person name="Martin F."/>
            <person name="Silar P."/>
            <person name="Natvig D."/>
            <person name="Lalanne C."/>
            <person name="Gautier V."/>
            <person name="Ament-Velasquez S.L."/>
            <person name="Kruys A."/>
            <person name="Hutchinson M.I."/>
            <person name="Powell A.J."/>
            <person name="Barry K."/>
            <person name="Miller A.N."/>
            <person name="Grigoriev I.V."/>
            <person name="Debuchy R."/>
            <person name="Gladieux P."/>
            <person name="Thoren M.H."/>
            <person name="Johannesson H."/>
        </authorList>
    </citation>
    <scope>NUCLEOTIDE SEQUENCE</scope>
    <source>
        <strain evidence="7">SMH4131-1</strain>
    </source>
</reference>
<proteinExistence type="predicted"/>
<evidence type="ECO:0000256" key="5">
    <source>
        <dbReference type="SAM" id="MobiDB-lite"/>
    </source>
</evidence>
<dbReference type="PROSITE" id="PS01360">
    <property type="entry name" value="ZF_MYND_1"/>
    <property type="match status" value="1"/>
</dbReference>
<protein>
    <recommendedName>
        <fullName evidence="6">MYND-type domain-containing protein</fullName>
    </recommendedName>
</protein>
<dbReference type="GO" id="GO:0008270">
    <property type="term" value="F:zinc ion binding"/>
    <property type="evidence" value="ECO:0007669"/>
    <property type="project" value="UniProtKB-KW"/>
</dbReference>
<name>A0AAE0J301_9PEZI</name>
<evidence type="ECO:0000256" key="4">
    <source>
        <dbReference type="PROSITE-ProRule" id="PRU00134"/>
    </source>
</evidence>
<keyword evidence="8" id="KW-1185">Reference proteome</keyword>
<evidence type="ECO:0000259" key="6">
    <source>
        <dbReference type="PROSITE" id="PS50865"/>
    </source>
</evidence>
<dbReference type="AlphaFoldDB" id="A0AAE0J301"/>
<organism evidence="7 8">
    <name type="scientific">Cercophora scortea</name>
    <dbReference type="NCBI Taxonomy" id="314031"/>
    <lineage>
        <taxon>Eukaryota</taxon>
        <taxon>Fungi</taxon>
        <taxon>Dikarya</taxon>
        <taxon>Ascomycota</taxon>
        <taxon>Pezizomycotina</taxon>
        <taxon>Sordariomycetes</taxon>
        <taxon>Sordariomycetidae</taxon>
        <taxon>Sordariales</taxon>
        <taxon>Lasiosphaeriaceae</taxon>
        <taxon>Cercophora</taxon>
    </lineage>
</organism>
<dbReference type="Gene3D" id="6.10.140.2220">
    <property type="match status" value="1"/>
</dbReference>
<dbReference type="Pfam" id="PF01753">
    <property type="entry name" value="zf-MYND"/>
    <property type="match status" value="1"/>
</dbReference>
<dbReference type="EMBL" id="JAUEPO010000001">
    <property type="protein sequence ID" value="KAK3335954.1"/>
    <property type="molecule type" value="Genomic_DNA"/>
</dbReference>
<feature type="domain" description="MYND-type" evidence="6">
    <location>
        <begin position="77"/>
        <end position="116"/>
    </location>
</feature>
<evidence type="ECO:0000313" key="7">
    <source>
        <dbReference type="EMBL" id="KAK3335954.1"/>
    </source>
</evidence>
<feature type="region of interest" description="Disordered" evidence="5">
    <location>
        <begin position="1"/>
        <end position="29"/>
    </location>
</feature>
<accession>A0AAE0J301</accession>
<evidence type="ECO:0000256" key="3">
    <source>
        <dbReference type="ARBA" id="ARBA00022833"/>
    </source>
</evidence>
<gene>
    <name evidence="7" type="ORF">B0T19DRAFT_395756</name>
</gene>
<feature type="region of interest" description="Disordered" evidence="5">
    <location>
        <begin position="42"/>
        <end position="74"/>
    </location>
</feature>